<dbReference type="InterPro" id="IPR003423">
    <property type="entry name" value="OMP_efflux"/>
</dbReference>
<keyword evidence="4" id="KW-1134">Transmembrane beta strand</keyword>
<evidence type="ECO:0000256" key="2">
    <source>
        <dbReference type="ARBA" id="ARBA00007613"/>
    </source>
</evidence>
<evidence type="ECO:0000256" key="7">
    <source>
        <dbReference type="ARBA" id="ARBA00023237"/>
    </source>
</evidence>
<dbReference type="SUPFAM" id="SSF56954">
    <property type="entry name" value="Outer membrane efflux proteins (OEP)"/>
    <property type="match status" value="1"/>
</dbReference>
<dbReference type="InterPro" id="IPR051906">
    <property type="entry name" value="TolC-like"/>
</dbReference>
<dbReference type="GO" id="GO:0009279">
    <property type="term" value="C:cell outer membrane"/>
    <property type="evidence" value="ECO:0007669"/>
    <property type="project" value="UniProtKB-SubCell"/>
</dbReference>
<dbReference type="Gene3D" id="1.20.1600.10">
    <property type="entry name" value="Outer membrane efflux proteins (OEP)"/>
    <property type="match status" value="1"/>
</dbReference>
<keyword evidence="7" id="KW-0998">Cell outer membrane</keyword>
<proteinExistence type="inferred from homology"/>
<feature type="chain" id="PRO_5021802530" evidence="9">
    <location>
        <begin position="33"/>
        <end position="589"/>
    </location>
</feature>
<dbReference type="GO" id="GO:1990281">
    <property type="term" value="C:efflux pump complex"/>
    <property type="evidence" value="ECO:0007669"/>
    <property type="project" value="TreeGrafter"/>
</dbReference>
<comment type="similarity">
    <text evidence="2">Belongs to the outer membrane factor (OMF) (TC 1.B.17) family.</text>
</comment>
<gene>
    <name evidence="10" type="ORF">Pan216_47760</name>
</gene>
<evidence type="ECO:0000256" key="3">
    <source>
        <dbReference type="ARBA" id="ARBA00022448"/>
    </source>
</evidence>
<dbReference type="GO" id="GO:0015562">
    <property type="term" value="F:efflux transmembrane transporter activity"/>
    <property type="evidence" value="ECO:0007669"/>
    <property type="project" value="InterPro"/>
</dbReference>
<dbReference type="GO" id="GO:0015288">
    <property type="term" value="F:porin activity"/>
    <property type="evidence" value="ECO:0007669"/>
    <property type="project" value="TreeGrafter"/>
</dbReference>
<evidence type="ECO:0000256" key="4">
    <source>
        <dbReference type="ARBA" id="ARBA00022452"/>
    </source>
</evidence>
<dbReference type="PANTHER" id="PTHR30026:SF20">
    <property type="entry name" value="OUTER MEMBRANE PROTEIN TOLC"/>
    <property type="match status" value="1"/>
</dbReference>
<dbReference type="KEGG" id="knv:Pan216_47760"/>
<dbReference type="AlphaFoldDB" id="A0A518BA88"/>
<evidence type="ECO:0000256" key="9">
    <source>
        <dbReference type="SAM" id="SignalP"/>
    </source>
</evidence>
<dbReference type="Proteomes" id="UP000317093">
    <property type="component" value="Chromosome"/>
</dbReference>
<accession>A0A518BA88</accession>
<evidence type="ECO:0000256" key="1">
    <source>
        <dbReference type="ARBA" id="ARBA00004442"/>
    </source>
</evidence>
<evidence type="ECO:0000313" key="10">
    <source>
        <dbReference type="EMBL" id="QDU63895.1"/>
    </source>
</evidence>
<name>A0A518BA88_9BACT</name>
<sequence precursor="true">MKVFTRHGWIPLPDPTVCLMALLVGLATPLAAQEPTTEPVEPRTFPTPLPEAIPKESVFHATGDESQPIDWATVLELARGSNLAIEMAREKVFEAHTRLKLAQQQWLPSLNVGVNHYHHEGRIQEIPGQIIDTSKGNLFGGGYLDMTIEPKKILIDVLKAKQGVHSRSGELDRATRDTLQKASLAYLDLVSAQAGAAIAVEVADLIGELVDRSAELLKQGVGTQVDVSLNRAQYQTQLYKLNIARKNQLAASAQLVQLLNLQPGTRLYAADSHLVPIQLIDVSRSEDDLVMQAQSQGPGLAEVASLIEVLENQQNRLRRVNFLPTISLGVGQGTFGGGFGGDFQDFDSRTDTTVGINWDLMSMVGTRQTRNLFQSQKRQAQIAHHQLMQKLAAGVIVGRAEAISAHERIKLSESEIETAIRSYKLSQARLKAAETLSFEVLQAIGALGQARVNYLRAVMQYNQAQIQLQYLLGFEDCRCHDNEILTVDSEITPTEAVDGVESTDGAVVTEPATAIEMQPAAPPVSAAEEIVDPEGIPSPASVAPRPLDNDIDRLIRDPSSQKNPNKSMRKWIRSHRRRVKRDVILPAGP</sequence>
<dbReference type="EMBL" id="CP036279">
    <property type="protein sequence ID" value="QDU63895.1"/>
    <property type="molecule type" value="Genomic_DNA"/>
</dbReference>
<keyword evidence="9" id="KW-0732">Signal</keyword>
<feature type="region of interest" description="Disordered" evidence="8">
    <location>
        <begin position="532"/>
        <end position="573"/>
    </location>
</feature>
<dbReference type="PANTHER" id="PTHR30026">
    <property type="entry name" value="OUTER MEMBRANE PROTEIN TOLC"/>
    <property type="match status" value="1"/>
</dbReference>
<evidence type="ECO:0000256" key="8">
    <source>
        <dbReference type="SAM" id="MobiDB-lite"/>
    </source>
</evidence>
<evidence type="ECO:0000256" key="5">
    <source>
        <dbReference type="ARBA" id="ARBA00022692"/>
    </source>
</evidence>
<feature type="signal peptide" evidence="9">
    <location>
        <begin position="1"/>
        <end position="32"/>
    </location>
</feature>
<protein>
    <submittedName>
        <fullName evidence="10">Outer membrane efflux protein</fullName>
    </submittedName>
</protein>
<keyword evidence="6" id="KW-0472">Membrane</keyword>
<keyword evidence="3" id="KW-0813">Transport</keyword>
<dbReference type="Pfam" id="PF02321">
    <property type="entry name" value="OEP"/>
    <property type="match status" value="1"/>
</dbReference>
<evidence type="ECO:0000256" key="6">
    <source>
        <dbReference type="ARBA" id="ARBA00023136"/>
    </source>
</evidence>
<comment type="subcellular location">
    <subcellularLocation>
        <location evidence="1">Cell outer membrane</location>
    </subcellularLocation>
</comment>
<dbReference type="RefSeq" id="WP_419192873.1">
    <property type="nucleotide sequence ID" value="NZ_CP036279.1"/>
</dbReference>
<organism evidence="10 11">
    <name type="scientific">Kolteria novifilia</name>
    <dbReference type="NCBI Taxonomy" id="2527975"/>
    <lineage>
        <taxon>Bacteria</taxon>
        <taxon>Pseudomonadati</taxon>
        <taxon>Planctomycetota</taxon>
        <taxon>Planctomycetia</taxon>
        <taxon>Kolteriales</taxon>
        <taxon>Kolteriaceae</taxon>
        <taxon>Kolteria</taxon>
    </lineage>
</organism>
<feature type="compositionally biased region" description="Basic and acidic residues" evidence="8">
    <location>
        <begin position="547"/>
        <end position="556"/>
    </location>
</feature>
<keyword evidence="11" id="KW-1185">Reference proteome</keyword>
<reference evidence="10 11" key="1">
    <citation type="submission" date="2019-02" db="EMBL/GenBank/DDBJ databases">
        <title>Deep-cultivation of Planctomycetes and their phenomic and genomic characterization uncovers novel biology.</title>
        <authorList>
            <person name="Wiegand S."/>
            <person name="Jogler M."/>
            <person name="Boedeker C."/>
            <person name="Pinto D."/>
            <person name="Vollmers J."/>
            <person name="Rivas-Marin E."/>
            <person name="Kohn T."/>
            <person name="Peeters S.H."/>
            <person name="Heuer A."/>
            <person name="Rast P."/>
            <person name="Oberbeckmann S."/>
            <person name="Bunk B."/>
            <person name="Jeske O."/>
            <person name="Meyerdierks A."/>
            <person name="Storesund J.E."/>
            <person name="Kallscheuer N."/>
            <person name="Luecker S."/>
            <person name="Lage O.M."/>
            <person name="Pohl T."/>
            <person name="Merkel B.J."/>
            <person name="Hornburger P."/>
            <person name="Mueller R.-W."/>
            <person name="Bruemmer F."/>
            <person name="Labrenz M."/>
            <person name="Spormann A.M."/>
            <person name="Op den Camp H."/>
            <person name="Overmann J."/>
            <person name="Amann R."/>
            <person name="Jetten M.S.M."/>
            <person name="Mascher T."/>
            <person name="Medema M.H."/>
            <person name="Devos D.P."/>
            <person name="Kaster A.-K."/>
            <person name="Ovreas L."/>
            <person name="Rohde M."/>
            <person name="Galperin M.Y."/>
            <person name="Jogler C."/>
        </authorList>
    </citation>
    <scope>NUCLEOTIDE SEQUENCE [LARGE SCALE GENOMIC DNA]</scope>
    <source>
        <strain evidence="10 11">Pan216</strain>
    </source>
</reference>
<keyword evidence="5" id="KW-0812">Transmembrane</keyword>
<evidence type="ECO:0000313" key="11">
    <source>
        <dbReference type="Proteomes" id="UP000317093"/>
    </source>
</evidence>